<comment type="function">
    <text evidence="11 14">The main replicative DNA helicase, it participates in initiation and elongation during chromosome replication. Travels ahead of the DNA replisome, separating dsDNA into templates for DNA synthesis. A processive ATP-dependent 5'-3' DNA helicase it has DNA-dependent ATPase activity.</text>
</comment>
<keyword evidence="8 14" id="KW-0067">ATP-binding</keyword>
<evidence type="ECO:0000256" key="12">
    <source>
        <dbReference type="ARBA" id="ARBA00048954"/>
    </source>
</evidence>
<evidence type="ECO:0000313" key="17">
    <source>
        <dbReference type="Proteomes" id="UP001330434"/>
    </source>
</evidence>
<evidence type="ECO:0000259" key="15">
    <source>
        <dbReference type="PROSITE" id="PS51199"/>
    </source>
</evidence>
<dbReference type="InterPro" id="IPR027417">
    <property type="entry name" value="P-loop_NTPase"/>
</dbReference>
<accession>A0ABZ2C2Z6</accession>
<organism evidence="16 17">
    <name type="scientific">Candidatus Bealeia paramacronuclearis</name>
    <dbReference type="NCBI Taxonomy" id="1921001"/>
    <lineage>
        <taxon>Bacteria</taxon>
        <taxon>Pseudomonadati</taxon>
        <taxon>Pseudomonadota</taxon>
        <taxon>Alphaproteobacteria</taxon>
        <taxon>Holosporales</taxon>
        <taxon>Holosporaceae</taxon>
        <taxon>Candidatus Bealeia</taxon>
    </lineage>
</organism>
<evidence type="ECO:0000256" key="4">
    <source>
        <dbReference type="ARBA" id="ARBA00022705"/>
    </source>
</evidence>
<dbReference type="PANTHER" id="PTHR30153">
    <property type="entry name" value="REPLICATIVE DNA HELICASE DNAB"/>
    <property type="match status" value="1"/>
</dbReference>
<dbReference type="InterPro" id="IPR016136">
    <property type="entry name" value="DNA_helicase_N/primase_C"/>
</dbReference>
<evidence type="ECO:0000256" key="1">
    <source>
        <dbReference type="ARBA" id="ARBA00008428"/>
    </source>
</evidence>
<dbReference type="Pfam" id="PF00772">
    <property type="entry name" value="DnaB"/>
    <property type="match status" value="1"/>
</dbReference>
<proteinExistence type="inferred from homology"/>
<reference evidence="16 17" key="1">
    <citation type="journal article" date="2024" name="Environ. Microbiol.">
        <title>Novel evolutionary insights on the interactions of the Holosporales (Alphaproteobacteria) with eukaryotic hosts from comparative genomics.</title>
        <authorList>
            <person name="Giovannini M."/>
            <person name="Petroni G."/>
            <person name="Castelli M."/>
        </authorList>
    </citation>
    <scope>NUCLEOTIDE SEQUENCE [LARGE SCALE GENOMIC DNA]</scope>
    <source>
        <strain evidence="16 17">US_Bl 15I1</strain>
    </source>
</reference>
<dbReference type="CDD" id="cd00984">
    <property type="entry name" value="DnaB_C"/>
    <property type="match status" value="1"/>
</dbReference>
<keyword evidence="10" id="KW-0413">Isomerase</keyword>
<dbReference type="SMART" id="SM00382">
    <property type="entry name" value="AAA"/>
    <property type="match status" value="1"/>
</dbReference>
<dbReference type="NCBIfam" id="TIGR00665">
    <property type="entry name" value="DnaB"/>
    <property type="match status" value="1"/>
</dbReference>
<dbReference type="InterPro" id="IPR036185">
    <property type="entry name" value="DNA_heli_DnaB-like_N_sf"/>
</dbReference>
<dbReference type="InterPro" id="IPR007693">
    <property type="entry name" value="DNA_helicase_DnaB-like_N"/>
</dbReference>
<dbReference type="NCBIfam" id="NF006606">
    <property type="entry name" value="PRK09165.1"/>
    <property type="match status" value="1"/>
</dbReference>
<evidence type="ECO:0000256" key="10">
    <source>
        <dbReference type="ARBA" id="ARBA00023235"/>
    </source>
</evidence>
<evidence type="ECO:0000256" key="11">
    <source>
        <dbReference type="ARBA" id="ARBA00044932"/>
    </source>
</evidence>
<dbReference type="EC" id="5.6.2.3" evidence="13 14"/>
<dbReference type="SUPFAM" id="SSF52540">
    <property type="entry name" value="P-loop containing nucleoside triphosphate hydrolases"/>
    <property type="match status" value="1"/>
</dbReference>
<evidence type="ECO:0000256" key="9">
    <source>
        <dbReference type="ARBA" id="ARBA00023125"/>
    </source>
</evidence>
<comment type="catalytic activity">
    <reaction evidence="12 14">
        <text>ATP + H2O = ADP + phosphate + H(+)</text>
        <dbReference type="Rhea" id="RHEA:13065"/>
        <dbReference type="ChEBI" id="CHEBI:15377"/>
        <dbReference type="ChEBI" id="CHEBI:15378"/>
        <dbReference type="ChEBI" id="CHEBI:30616"/>
        <dbReference type="ChEBI" id="CHEBI:43474"/>
        <dbReference type="ChEBI" id="CHEBI:456216"/>
        <dbReference type="EC" id="5.6.2.3"/>
    </reaction>
</comment>
<dbReference type="EMBL" id="CP133270">
    <property type="protein sequence ID" value="WVX66155.1"/>
    <property type="molecule type" value="Genomic_DNA"/>
</dbReference>
<keyword evidence="5 14" id="KW-0547">Nucleotide-binding</keyword>
<dbReference type="InterPro" id="IPR003593">
    <property type="entry name" value="AAA+_ATPase"/>
</dbReference>
<comment type="similarity">
    <text evidence="1 14">Belongs to the helicase family. DnaB subfamily.</text>
</comment>
<evidence type="ECO:0000256" key="5">
    <source>
        <dbReference type="ARBA" id="ARBA00022741"/>
    </source>
</evidence>
<keyword evidence="7 14" id="KW-0347">Helicase</keyword>
<evidence type="ECO:0000256" key="3">
    <source>
        <dbReference type="ARBA" id="ARBA00022515"/>
    </source>
</evidence>
<keyword evidence="4 14" id="KW-0235">DNA replication</keyword>
<dbReference type="RefSeq" id="WP_331256684.1">
    <property type="nucleotide sequence ID" value="NZ_CP133270.1"/>
</dbReference>
<dbReference type="Gene3D" id="1.10.860.10">
    <property type="entry name" value="DNAb Helicase, Chain A"/>
    <property type="match status" value="1"/>
</dbReference>
<evidence type="ECO:0000256" key="7">
    <source>
        <dbReference type="ARBA" id="ARBA00022806"/>
    </source>
</evidence>
<protein>
    <recommendedName>
        <fullName evidence="13 14">Replicative DNA helicase</fullName>
        <ecNumber evidence="13 14">5.6.2.3</ecNumber>
    </recommendedName>
</protein>
<dbReference type="Gene3D" id="3.40.50.300">
    <property type="entry name" value="P-loop containing nucleotide triphosphate hydrolases"/>
    <property type="match status" value="1"/>
</dbReference>
<evidence type="ECO:0000256" key="6">
    <source>
        <dbReference type="ARBA" id="ARBA00022801"/>
    </source>
</evidence>
<comment type="subunit">
    <text evidence="2">Homohexamer.</text>
</comment>
<keyword evidence="9 14" id="KW-0238">DNA-binding</keyword>
<feature type="domain" description="SF4 helicase" evidence="15">
    <location>
        <begin position="199"/>
        <end position="489"/>
    </location>
</feature>
<gene>
    <name evidence="16" type="ORF">Bealeia1_00328</name>
</gene>
<keyword evidence="3 14" id="KW-0639">Primosome</keyword>
<dbReference type="InterPro" id="IPR007692">
    <property type="entry name" value="DNA_helicase_DnaB"/>
</dbReference>
<dbReference type="Proteomes" id="UP001330434">
    <property type="component" value="Chromosome"/>
</dbReference>
<dbReference type="InterPro" id="IPR007694">
    <property type="entry name" value="DNA_helicase_DnaB-like_C"/>
</dbReference>
<evidence type="ECO:0000256" key="13">
    <source>
        <dbReference type="NCBIfam" id="TIGR00665"/>
    </source>
</evidence>
<dbReference type="PANTHER" id="PTHR30153:SF2">
    <property type="entry name" value="REPLICATIVE DNA HELICASE"/>
    <property type="match status" value="1"/>
</dbReference>
<evidence type="ECO:0000313" key="16">
    <source>
        <dbReference type="EMBL" id="WVX66155.1"/>
    </source>
</evidence>
<evidence type="ECO:0000256" key="8">
    <source>
        <dbReference type="ARBA" id="ARBA00022840"/>
    </source>
</evidence>
<evidence type="ECO:0000256" key="2">
    <source>
        <dbReference type="ARBA" id="ARBA00011643"/>
    </source>
</evidence>
<dbReference type="GO" id="GO:0004386">
    <property type="term" value="F:helicase activity"/>
    <property type="evidence" value="ECO:0007669"/>
    <property type="project" value="UniProtKB-KW"/>
</dbReference>
<keyword evidence="6 14" id="KW-0378">Hydrolase</keyword>
<dbReference type="SUPFAM" id="SSF48024">
    <property type="entry name" value="N-terminal domain of DnaB helicase"/>
    <property type="match status" value="1"/>
</dbReference>
<sequence length="495" mass="54987">MVKKSSNALQLISSEGSSLEAMMERTLPQSVDAEQALLGALLHNNLVYERVAEFLRPEHFATAVHGKIFQALGTLINRGQVADPITLRDYFEKDASLQDVGGGQYLAELATNIVSIINSEDYARKIYDLYLRRQLIDIGEEVVNTAHTFNLETTASNQIEIAEKKLFDLATSGHQERGIQTFTSALTAAIKTAEIAYKRDSHIVGVTSGLVDIDKRLGGLHPSDLLILAGRPSMGKTALATNIAFNAAKAQLQKREGAHVAFFSLEMSAEQLANRLLGQESGVSSDKIRRGEISQNDFPKFVEVSRELSQLPLYIDDTPALSVPAIRTRARRLQRQEGLGLIVIDYLQLIGSPGGGKGNENRVQELSEITRGLKALAKELNVPVIALSQLSRAVEQRDDKRPQLSDLRESGSIEQDADVVMFVYREEYYEARKEPTPGTDKYREWDVHMTQIRNLAEVIIAKQRHGPVGTVKLHFEGALTKFSNYIEQSYLPHEH</sequence>
<evidence type="ECO:0000256" key="14">
    <source>
        <dbReference type="RuleBase" id="RU362085"/>
    </source>
</evidence>
<keyword evidence="17" id="KW-1185">Reference proteome</keyword>
<dbReference type="Pfam" id="PF03796">
    <property type="entry name" value="DnaB_C"/>
    <property type="match status" value="1"/>
</dbReference>
<name>A0ABZ2C2Z6_9PROT</name>
<dbReference type="PROSITE" id="PS51199">
    <property type="entry name" value="SF4_HELICASE"/>
    <property type="match status" value="1"/>
</dbReference>